<dbReference type="RefSeq" id="WP_053583516.1">
    <property type="nucleotide sequence ID" value="NZ_LGRV01000003.1"/>
</dbReference>
<evidence type="ECO:0000259" key="3">
    <source>
        <dbReference type="Pfam" id="PF00724"/>
    </source>
</evidence>
<dbReference type="InterPro" id="IPR051799">
    <property type="entry name" value="NADH_flavin_oxidoreductase"/>
</dbReference>
<evidence type="ECO:0000313" key="5">
    <source>
        <dbReference type="Proteomes" id="UP000050668"/>
    </source>
</evidence>
<gene>
    <name evidence="4" type="ORF">AEA09_09030</name>
</gene>
<keyword evidence="5" id="KW-1185">Reference proteome</keyword>
<keyword evidence="1" id="KW-0285">Flavoprotein</keyword>
<dbReference type="Pfam" id="PF00724">
    <property type="entry name" value="Oxidored_FMN"/>
    <property type="match status" value="1"/>
</dbReference>
<proteinExistence type="predicted"/>
<dbReference type="Proteomes" id="UP000050668">
    <property type="component" value="Unassembled WGS sequence"/>
</dbReference>
<keyword evidence="2" id="KW-0560">Oxidoreductase</keyword>
<dbReference type="CDD" id="cd04735">
    <property type="entry name" value="OYE_like_4_FMN"/>
    <property type="match status" value="1"/>
</dbReference>
<evidence type="ECO:0000256" key="1">
    <source>
        <dbReference type="ARBA" id="ARBA00022630"/>
    </source>
</evidence>
<dbReference type="PANTHER" id="PTHR43656">
    <property type="entry name" value="BINDING OXIDOREDUCTASE, PUTATIVE (AFU_ORTHOLOGUE AFUA_2G08260)-RELATED"/>
    <property type="match status" value="1"/>
</dbReference>
<dbReference type="SUPFAM" id="SSF51395">
    <property type="entry name" value="FMN-linked oxidoreductases"/>
    <property type="match status" value="1"/>
</dbReference>
<name>A0ABR5K1R6_9BACI</name>
<comment type="caution">
    <text evidence="4">The sequence shown here is derived from an EMBL/GenBank/DDBJ whole genome shotgun (WGS) entry which is preliminary data.</text>
</comment>
<dbReference type="InterPro" id="IPR001155">
    <property type="entry name" value="OxRdtase_FMN_N"/>
</dbReference>
<sequence>MKLTQPFTFPSGVTLKNRVLMAPMTISSSLPNGDVSEEEIAYYSRRAKSGIGAIITACAYVEPLGIGFANSIGVEDDARIPGLQTLATAIQENGAKAILQIFHAGRMSNTNLLKGEQPVSASGVPALRPGSETPREMTNDEIEATIKAFGEATRRAIEAGFDGVEIHGANTYLIQQFFSPHSNLRTDKWGGDVQARMAFPLAVTAAVQAAVKEHAKKPFVVGYRISPEEREEPGITMEDTIQFVEALASNSIDYIHASVGNFFAGSIRDESDKVSRVQLIQDAVGSSVPVIGVGGLQTPAQVEQALDVTPLVSLGHSLIMDPEWYGKATTAKEEEIYPALYRSKEHDLTIPAPLWNMVTGVPGWFNVQD</sequence>
<evidence type="ECO:0000313" key="4">
    <source>
        <dbReference type="EMBL" id="KOS68671.1"/>
    </source>
</evidence>
<organism evidence="4 5">
    <name type="scientific">Lysinibacillus contaminans</name>
    <dbReference type="NCBI Taxonomy" id="1293441"/>
    <lineage>
        <taxon>Bacteria</taxon>
        <taxon>Bacillati</taxon>
        <taxon>Bacillota</taxon>
        <taxon>Bacilli</taxon>
        <taxon>Bacillales</taxon>
        <taxon>Bacillaceae</taxon>
        <taxon>Lysinibacillus</taxon>
    </lineage>
</organism>
<dbReference type="Gene3D" id="3.20.20.70">
    <property type="entry name" value="Aldolase class I"/>
    <property type="match status" value="1"/>
</dbReference>
<dbReference type="PANTHER" id="PTHR43656:SF2">
    <property type="entry name" value="BINDING OXIDOREDUCTASE, PUTATIVE (AFU_ORTHOLOGUE AFUA_2G08260)-RELATED"/>
    <property type="match status" value="1"/>
</dbReference>
<dbReference type="EMBL" id="LGRV01000003">
    <property type="protein sequence ID" value="KOS68671.1"/>
    <property type="molecule type" value="Genomic_DNA"/>
</dbReference>
<reference evidence="5" key="1">
    <citation type="submission" date="2015-07" db="EMBL/GenBank/DDBJ databases">
        <title>Fjat-14205 dsm 2895.</title>
        <authorList>
            <person name="Liu B."/>
            <person name="Wang J."/>
            <person name="Zhu Y."/>
            <person name="Liu G."/>
            <person name="Chen Q."/>
            <person name="Chen Z."/>
            <person name="Lan J."/>
            <person name="Che J."/>
            <person name="Ge C."/>
            <person name="Shi H."/>
            <person name="Pan Z."/>
            <person name="Liu X."/>
        </authorList>
    </citation>
    <scope>NUCLEOTIDE SEQUENCE [LARGE SCALE GENOMIC DNA]</scope>
    <source>
        <strain evidence="5">DSM 25560</strain>
    </source>
</reference>
<evidence type="ECO:0000256" key="2">
    <source>
        <dbReference type="ARBA" id="ARBA00023002"/>
    </source>
</evidence>
<accession>A0ABR5K1R6</accession>
<feature type="domain" description="NADH:flavin oxidoreductase/NADH oxidase N-terminal" evidence="3">
    <location>
        <begin position="3"/>
        <end position="331"/>
    </location>
</feature>
<dbReference type="InterPro" id="IPR013785">
    <property type="entry name" value="Aldolase_TIM"/>
</dbReference>
<protein>
    <submittedName>
        <fullName evidence="4">NADH-dependent flavin oxidoreductase</fullName>
    </submittedName>
</protein>